<evidence type="ECO:0000256" key="4">
    <source>
        <dbReference type="ARBA" id="ARBA00022840"/>
    </source>
</evidence>
<proteinExistence type="inferred from homology"/>
<dbReference type="OrthoDB" id="9809205at2"/>
<dbReference type="PANTHER" id="PTHR43335">
    <property type="entry name" value="ABC TRANSPORTER, ATP-BINDING PROTEIN"/>
    <property type="match status" value="1"/>
</dbReference>
<dbReference type="InterPro" id="IPR017871">
    <property type="entry name" value="ABC_transporter-like_CS"/>
</dbReference>
<dbReference type="Pfam" id="PF00005">
    <property type="entry name" value="ABC_tran"/>
    <property type="match status" value="1"/>
</dbReference>
<dbReference type="EMBL" id="ACVI01000090">
    <property type="protein sequence ID" value="EET85452.1"/>
    <property type="molecule type" value="Genomic_DNA"/>
</dbReference>
<name>C6PZ97_9CLOT</name>
<dbReference type="SMART" id="SM00382">
    <property type="entry name" value="AAA"/>
    <property type="match status" value="1"/>
</dbReference>
<dbReference type="PROSITE" id="PS00211">
    <property type="entry name" value="ABC_TRANSPORTER_1"/>
    <property type="match status" value="1"/>
</dbReference>
<comment type="caution">
    <text evidence="6">The sequence shown here is derived from an EMBL/GenBank/DDBJ whole genome shotgun (WGS) entry which is preliminary data.</text>
</comment>
<dbReference type="AlphaFoldDB" id="C6PZ97"/>
<evidence type="ECO:0000259" key="5">
    <source>
        <dbReference type="PROSITE" id="PS50893"/>
    </source>
</evidence>
<dbReference type="eggNOG" id="COG1131">
    <property type="taxonomic scope" value="Bacteria"/>
</dbReference>
<dbReference type="PANTHER" id="PTHR43335:SF8">
    <property type="entry name" value="ABC TRANSPORTER, ATP-BINDING PROTEIN"/>
    <property type="match status" value="1"/>
</dbReference>
<dbReference type="GO" id="GO:0005524">
    <property type="term" value="F:ATP binding"/>
    <property type="evidence" value="ECO:0007669"/>
    <property type="project" value="UniProtKB-KW"/>
</dbReference>
<keyword evidence="7" id="KW-1185">Reference proteome</keyword>
<protein>
    <submittedName>
        <fullName evidence="6">ABC transporter related protein</fullName>
    </submittedName>
</protein>
<organism evidence="6 7">
    <name type="scientific">Clostridium carboxidivorans P7</name>
    <dbReference type="NCBI Taxonomy" id="536227"/>
    <lineage>
        <taxon>Bacteria</taxon>
        <taxon>Bacillati</taxon>
        <taxon>Bacillota</taxon>
        <taxon>Clostridia</taxon>
        <taxon>Eubacteriales</taxon>
        <taxon>Clostridiaceae</taxon>
        <taxon>Clostridium</taxon>
    </lineage>
</organism>
<keyword evidence="3" id="KW-0547">Nucleotide-binding</keyword>
<dbReference type="STRING" id="536227.Ccar_04945"/>
<feature type="domain" description="ABC transporter" evidence="5">
    <location>
        <begin position="5"/>
        <end position="233"/>
    </location>
</feature>
<evidence type="ECO:0000256" key="1">
    <source>
        <dbReference type="ARBA" id="ARBA00005417"/>
    </source>
</evidence>
<keyword evidence="4" id="KW-0067">ATP-binding</keyword>
<comment type="similarity">
    <text evidence="1">Belongs to the ABC transporter superfamily.</text>
</comment>
<accession>C6PZ97</accession>
<dbReference type="GO" id="GO:0016887">
    <property type="term" value="F:ATP hydrolysis activity"/>
    <property type="evidence" value="ECO:0007669"/>
    <property type="project" value="InterPro"/>
</dbReference>
<reference evidence="6 7" key="1">
    <citation type="submission" date="2009-06" db="EMBL/GenBank/DDBJ databases">
        <title>The draft genome of Clostridium carboxidivorans P7.</title>
        <authorList>
            <consortium name="US DOE Joint Genome Institute (JGI-PGF)"/>
            <person name="Lucas S."/>
            <person name="Copeland A."/>
            <person name="Lapidus A."/>
            <person name="Glavina del Rio T."/>
            <person name="Tice H."/>
            <person name="Bruce D."/>
            <person name="Goodwin L."/>
            <person name="Pitluck S."/>
            <person name="Larimer F."/>
            <person name="Land M.L."/>
            <person name="Hauser L."/>
            <person name="Hemme C.L."/>
        </authorList>
    </citation>
    <scope>NUCLEOTIDE SEQUENCE [LARGE SCALE GENOMIC DNA]</scope>
    <source>
        <strain evidence="6 7">P7</strain>
    </source>
</reference>
<dbReference type="InterPro" id="IPR027417">
    <property type="entry name" value="P-loop_NTPase"/>
</dbReference>
<evidence type="ECO:0000256" key="3">
    <source>
        <dbReference type="ARBA" id="ARBA00022741"/>
    </source>
</evidence>
<dbReference type="SUPFAM" id="SSF52540">
    <property type="entry name" value="P-loop containing nucleoside triphosphate hydrolases"/>
    <property type="match status" value="1"/>
</dbReference>
<keyword evidence="2" id="KW-0813">Transport</keyword>
<sequence>MNIILKTSNLTKKYKDKVVVNKLNMTINKGDIYGFLGRNGAGKTTTLKMIMGQATANSGSIEIFGETISSSDYKYKSRIGLILENPTFYPKLTAKENLEVYRRSMGVQDKKKIDKVLDLVDLSDEVNKNVEKYSLGMKQRLGMARALLNNPEFLIIDEPTNSLDPVGISQIREIILKLNKERNTTVLICSHILSEIELMATKIGIIHKGNLVEEVLYKELEKTNKSYLQIKVNDQKKASIILEQKFGINEYRIYEDNIIRIFDNSYEPENINKQMIENEVLVKELKVNSEALEDYFFRLTGGEKSV</sequence>
<dbReference type="InterPro" id="IPR003593">
    <property type="entry name" value="AAA+_ATPase"/>
</dbReference>
<dbReference type="PROSITE" id="PS50893">
    <property type="entry name" value="ABC_TRANSPORTER_2"/>
    <property type="match status" value="1"/>
</dbReference>
<evidence type="ECO:0000256" key="2">
    <source>
        <dbReference type="ARBA" id="ARBA00022448"/>
    </source>
</evidence>
<dbReference type="InterPro" id="IPR003439">
    <property type="entry name" value="ABC_transporter-like_ATP-bd"/>
</dbReference>
<gene>
    <name evidence="6" type="ORF">CcarbDRAFT_4114</name>
</gene>
<evidence type="ECO:0000313" key="7">
    <source>
        <dbReference type="Proteomes" id="UP000004198"/>
    </source>
</evidence>
<evidence type="ECO:0000313" key="6">
    <source>
        <dbReference type="EMBL" id="EET85452.1"/>
    </source>
</evidence>
<dbReference type="PATRIC" id="fig|536227.13.peg.1044"/>
<dbReference type="KEGG" id="cck:Ccar_04945"/>
<dbReference type="RefSeq" id="WP_007062999.1">
    <property type="nucleotide sequence ID" value="NZ_ACVI01000090.1"/>
</dbReference>
<dbReference type="Proteomes" id="UP000004198">
    <property type="component" value="Unassembled WGS sequence"/>
</dbReference>
<dbReference type="Gene3D" id="3.40.50.300">
    <property type="entry name" value="P-loop containing nucleotide triphosphate hydrolases"/>
    <property type="match status" value="1"/>
</dbReference>